<feature type="compositionally biased region" description="Low complexity" evidence="1">
    <location>
        <begin position="453"/>
        <end position="462"/>
    </location>
</feature>
<dbReference type="PANTHER" id="PTHR31008:SF2">
    <property type="entry name" value="COP1-INTERACTING PROTEIN-LIKE PROTEIN"/>
    <property type="match status" value="1"/>
</dbReference>
<reference evidence="2 3" key="1">
    <citation type="journal article" date="2024" name="G3 (Bethesda)">
        <title>Genome assembly of Hibiscus sabdariffa L. provides insights into metabolisms of medicinal natural products.</title>
        <authorList>
            <person name="Kim T."/>
        </authorList>
    </citation>
    <scope>NUCLEOTIDE SEQUENCE [LARGE SCALE GENOMIC DNA]</scope>
    <source>
        <strain evidence="2">TK-2024</strain>
        <tissue evidence="2">Old leaves</tissue>
    </source>
</reference>
<feature type="region of interest" description="Disordered" evidence="1">
    <location>
        <begin position="757"/>
        <end position="944"/>
    </location>
</feature>
<evidence type="ECO:0000313" key="2">
    <source>
        <dbReference type="EMBL" id="KAK8984143.1"/>
    </source>
</evidence>
<feature type="compositionally biased region" description="Basic and acidic residues" evidence="1">
    <location>
        <begin position="794"/>
        <end position="812"/>
    </location>
</feature>
<feature type="compositionally biased region" description="Basic and acidic residues" evidence="1">
    <location>
        <begin position="403"/>
        <end position="433"/>
    </location>
</feature>
<dbReference type="EMBL" id="JBBPBN010000078">
    <property type="protein sequence ID" value="KAK8984143.1"/>
    <property type="molecule type" value="Genomic_DNA"/>
</dbReference>
<evidence type="ECO:0000313" key="3">
    <source>
        <dbReference type="Proteomes" id="UP001396334"/>
    </source>
</evidence>
<protein>
    <recommendedName>
        <fullName evidence="4">COP1-interacting protein 7</fullName>
    </recommendedName>
</protein>
<evidence type="ECO:0008006" key="4">
    <source>
        <dbReference type="Google" id="ProtNLM"/>
    </source>
</evidence>
<keyword evidence="3" id="KW-1185">Reference proteome</keyword>
<dbReference type="PANTHER" id="PTHR31008">
    <property type="entry name" value="COP1-INTERACTING PROTEIN-RELATED"/>
    <property type="match status" value="1"/>
</dbReference>
<feature type="compositionally biased region" description="Basic and acidic residues" evidence="1">
    <location>
        <begin position="766"/>
        <end position="785"/>
    </location>
</feature>
<accession>A0ABR2P6P6</accession>
<organism evidence="2 3">
    <name type="scientific">Hibiscus sabdariffa</name>
    <name type="common">roselle</name>
    <dbReference type="NCBI Taxonomy" id="183260"/>
    <lineage>
        <taxon>Eukaryota</taxon>
        <taxon>Viridiplantae</taxon>
        <taxon>Streptophyta</taxon>
        <taxon>Embryophyta</taxon>
        <taxon>Tracheophyta</taxon>
        <taxon>Spermatophyta</taxon>
        <taxon>Magnoliopsida</taxon>
        <taxon>eudicotyledons</taxon>
        <taxon>Gunneridae</taxon>
        <taxon>Pentapetalae</taxon>
        <taxon>rosids</taxon>
        <taxon>malvids</taxon>
        <taxon>Malvales</taxon>
        <taxon>Malvaceae</taxon>
        <taxon>Malvoideae</taxon>
        <taxon>Hibiscus</taxon>
    </lineage>
</organism>
<comment type="caution">
    <text evidence="2">The sequence shown here is derived from an EMBL/GenBank/DDBJ whole genome shotgun (WGS) entry which is preliminary data.</text>
</comment>
<dbReference type="Proteomes" id="UP001396334">
    <property type="component" value="Unassembled WGS sequence"/>
</dbReference>
<gene>
    <name evidence="2" type="ORF">V6N11_029466</name>
</gene>
<feature type="compositionally biased region" description="Low complexity" evidence="1">
    <location>
        <begin position="904"/>
        <end position="920"/>
    </location>
</feature>
<name>A0ABR2P6P6_9ROSI</name>
<feature type="region of interest" description="Disordered" evidence="1">
    <location>
        <begin position="403"/>
        <end position="507"/>
    </location>
</feature>
<feature type="compositionally biased region" description="Basic and acidic residues" evidence="1">
    <location>
        <begin position="483"/>
        <end position="507"/>
    </location>
</feature>
<feature type="compositionally biased region" description="Polar residues" evidence="1">
    <location>
        <begin position="858"/>
        <end position="877"/>
    </location>
</feature>
<evidence type="ECO:0000256" key="1">
    <source>
        <dbReference type="SAM" id="MobiDB-lite"/>
    </source>
</evidence>
<proteinExistence type="predicted"/>
<sequence>MKSSARLDSVVFQLTPTRTRFDLVISANGKTEKMASGLLNPFLAHLKTAQVQMSQGGYSIILKPEPAIDASWFTKGTVGSVMVESSMSNCLSILLKMALNLHEKVTYLFGIQRFLRLVSTPEILERVYSVESEILQIEEAIAIQSNNNTGLSAVEEHRVKPVESTGTEVNLYVCLFLSYLMAFDRQQGATPDSYDEKAIVLYSPSALCSEANASSVEGNSKAQLLKVLETRKTVLQKEQSMAFARAVAAGFDIDHMAPLISFAETSGASRFRDACIKFTELWKRKHETGQWLEIDAAEAMSSRSDFPAMNATGIVFLENNGKSGVESSTDEKPSMDQQTPVVESLTNLSIRTPCFLPGLSIHHRVVCHPFKNILCKGCLTTLIILEVVHSFSNLIRQQIRDTGKRIQKRHSMESRESHSGSDTWEMEREKPQDNEELENGTSLSPKPRKKSSRSGSDSQSHSGSEEDVEDGDTEHKYSRKYSKANESRKKSVDAYDREETVNGKEMDGGHWQAFQNYLLRDAEDEECRTDQEMFSTGKEVQGMRRPSRVHGSEDLLVFGGREMSQFKEGNAADMHEISASGSRLPKSSNDQSLTIARGGHPADGGRIFIDGEMDGRIACRRTINDEFILDRQQNLSDFTNSPSDPQAFIRLECSSNGLERSSNDINDDSYIVPFRSTSVTQVGTDDRRAINMDSDFSLSLQKAENIPNSVGSHANYEPDGLSLMPERGGEMGSIGYDPALDYEMQVCVEDGTSLVKKNKEGMQGSKKSEKDQKSKLIADPSDKKKAVGPIRRGKHEEAEIKRLEALKMERQKRIAARGGSVPASKFTDGEPGSSSPLKRSIKPASVGSADSHKASKPSKLNTGTPSHGNRLSQSVSSLPELKDIGGVTPDTKVSMARIRRLSEPKTSSSPLVSSVKSWNSDPSKKTKVSGAPESKKNISNCEPQ</sequence>